<keyword evidence="3" id="KW-1185">Reference proteome</keyword>
<dbReference type="AlphaFoldDB" id="A0A2G5VP54"/>
<proteinExistence type="predicted"/>
<dbReference type="Proteomes" id="UP000230233">
    <property type="component" value="Chromosome I"/>
</dbReference>
<dbReference type="Pfam" id="PF00646">
    <property type="entry name" value="F-box"/>
    <property type="match status" value="1"/>
</dbReference>
<evidence type="ECO:0000313" key="3">
    <source>
        <dbReference type="Proteomes" id="UP000230233"/>
    </source>
</evidence>
<comment type="caution">
    <text evidence="2">The sequence shown here is derived from an EMBL/GenBank/DDBJ whole genome shotgun (WGS) entry which is preliminary data.</text>
</comment>
<dbReference type="InterPro" id="IPR001810">
    <property type="entry name" value="F-box_dom"/>
</dbReference>
<dbReference type="InterPro" id="IPR012885">
    <property type="entry name" value="F-box_Sdz-33"/>
</dbReference>
<dbReference type="Pfam" id="PF07735">
    <property type="entry name" value="FBA_2"/>
    <property type="match status" value="1"/>
</dbReference>
<protein>
    <recommendedName>
        <fullName evidence="1">F-box domain-containing protein</fullName>
    </recommendedName>
</protein>
<dbReference type="EMBL" id="PDUG01000001">
    <property type="protein sequence ID" value="PIC53427.1"/>
    <property type="molecule type" value="Genomic_DNA"/>
</dbReference>
<sequence length="336" mass="39203">MPIALFKFPNDLLREVLNLCDPFELYKLSKCSKKCSQKATMLRDTKMWKIGYYGGNDMTICADGSNYHFKKTQKPRDYFKTERALRFGRYNDYMYIEFPKGGSFELFVYLLETFGIRTVKSMEALFGKLHNVSKVAKLLMDRKMEIEEFRINKIDNVQDAVNIMPMLSQMNITQFFECSIKFPPDFQFEFVNYPSQISISKSFWLNINQLSNCTCTRVHLQQSMLTNKELNVLLHEWKNASALPNLRVLEIESNNIDNQSPILDMIPPIINANNPRVSIFNKFYDTMIDGVQVKKNDGTEGWMRVDLGYRPALKLFIVDPADTVVEEIPEDDDDDW</sequence>
<organism evidence="2 3">
    <name type="scientific">Caenorhabditis nigoni</name>
    <dbReference type="NCBI Taxonomy" id="1611254"/>
    <lineage>
        <taxon>Eukaryota</taxon>
        <taxon>Metazoa</taxon>
        <taxon>Ecdysozoa</taxon>
        <taxon>Nematoda</taxon>
        <taxon>Chromadorea</taxon>
        <taxon>Rhabditida</taxon>
        <taxon>Rhabditina</taxon>
        <taxon>Rhabditomorpha</taxon>
        <taxon>Rhabditoidea</taxon>
        <taxon>Rhabditidae</taxon>
        <taxon>Peloderinae</taxon>
        <taxon>Caenorhabditis</taxon>
    </lineage>
</organism>
<name>A0A2G5VP54_9PELO</name>
<reference evidence="3" key="1">
    <citation type="submission" date="2017-10" db="EMBL/GenBank/DDBJ databases">
        <title>Rapid genome shrinkage in a self-fertile nematode reveals novel sperm competition proteins.</title>
        <authorList>
            <person name="Yin D."/>
            <person name="Schwarz E.M."/>
            <person name="Thomas C.G."/>
            <person name="Felde R.L."/>
            <person name="Korf I.F."/>
            <person name="Cutter A.D."/>
            <person name="Schartner C.M."/>
            <person name="Ralston E.J."/>
            <person name="Meyer B.J."/>
            <person name="Haag E.S."/>
        </authorList>
    </citation>
    <scope>NUCLEOTIDE SEQUENCE [LARGE SCALE GENOMIC DNA]</scope>
    <source>
        <strain evidence="3">JU1422</strain>
    </source>
</reference>
<evidence type="ECO:0000259" key="1">
    <source>
        <dbReference type="PROSITE" id="PS50181"/>
    </source>
</evidence>
<accession>A0A2G5VP54</accession>
<dbReference type="PANTHER" id="PTHR21503">
    <property type="entry name" value="F-BOX-CONTAINING HYPOTHETICAL PROTEIN C.ELEGANS"/>
    <property type="match status" value="1"/>
</dbReference>
<dbReference type="PROSITE" id="PS50181">
    <property type="entry name" value="FBOX"/>
    <property type="match status" value="1"/>
</dbReference>
<gene>
    <name evidence="2" type="primary">Cnig_chr_I.g3134</name>
    <name evidence="2" type="ORF">B9Z55_003134</name>
</gene>
<feature type="domain" description="F-box" evidence="1">
    <location>
        <begin position="2"/>
        <end position="51"/>
    </location>
</feature>
<dbReference type="PANTHER" id="PTHR21503:SF52">
    <property type="entry name" value="F-BOX DOMAIN-CONTAINING PROTEIN"/>
    <property type="match status" value="1"/>
</dbReference>
<evidence type="ECO:0000313" key="2">
    <source>
        <dbReference type="EMBL" id="PIC53427.1"/>
    </source>
</evidence>